<feature type="transmembrane region" description="Helical" evidence="2">
    <location>
        <begin position="21"/>
        <end position="43"/>
    </location>
</feature>
<dbReference type="KEGG" id="msr:AU15_15410"/>
<organism evidence="4 5">
    <name type="scientific">Marinobacter salarius</name>
    <dbReference type="NCBI Taxonomy" id="1420917"/>
    <lineage>
        <taxon>Bacteria</taxon>
        <taxon>Pseudomonadati</taxon>
        <taxon>Pseudomonadota</taxon>
        <taxon>Gammaproteobacteria</taxon>
        <taxon>Pseudomonadales</taxon>
        <taxon>Marinobacteraceae</taxon>
        <taxon>Marinobacter</taxon>
    </lineage>
</organism>
<evidence type="ECO:0000313" key="5">
    <source>
        <dbReference type="Proteomes" id="UP000035081"/>
    </source>
</evidence>
<evidence type="ECO:0000313" key="4">
    <source>
        <dbReference type="EMBL" id="AHI32145.1"/>
    </source>
</evidence>
<feature type="transmembrane region" description="Helical" evidence="2">
    <location>
        <begin position="418"/>
        <end position="441"/>
    </location>
</feature>
<keyword evidence="2" id="KW-0812">Transmembrane</keyword>
<feature type="domain" description="Tyrosine-protein kinase G-rich" evidence="3">
    <location>
        <begin position="363"/>
        <end position="435"/>
    </location>
</feature>
<dbReference type="PANTHER" id="PTHR32309:SF13">
    <property type="entry name" value="FERRIC ENTEROBACTIN TRANSPORT PROTEIN FEPE"/>
    <property type="match status" value="1"/>
</dbReference>
<protein>
    <submittedName>
        <fullName evidence="4">Lipopolysaccharide biosynthesis protein</fullName>
    </submittedName>
</protein>
<sequence length="507" mass="57776">MALPLSQLPVEMLREVRSKKWLAFLVFVLVSFAVLAAGFLWPYKYQSEVVIFVDDSNIIRPLMEGSAVTTEINDRASAAREMLLGRSIMETLAKDSDVYDNVDLPPERLESRISGIRGGLSVRTRGDNFFSIGFTSSSPMEAFKVAQRLGQLFIEQSRDRKRAESRSAYEFIDRQVKAYEQQLAEAERRLKEFLSTNKDGTEEDANRRMANLRSQLELAELERAELTTRLESLRNQLSQVRPTIYQGRSQDEFQERISSLQSRLDSLRLQYHDSYPDIIILREQLAELKKQRNAALADRENNGERSLEGNEIVNPLHQELSAKLSTTRADMETVETRIRSLKRLMAEQEERMERIQENKTEYSQLTRDMEVNKGIYDDLLKRRERARVSMSLDIEGQGMNYKINETAQYPTSPVGPKFPMFAMAGLVLGLVAPFGAIAGLLQIDPRIRARAQLEEDIGLPVLAEIPDVRTPYEKRKDRRLTIAIGFLSVIAIAFYVAIVVASELGAV</sequence>
<evidence type="ECO:0000259" key="3">
    <source>
        <dbReference type="Pfam" id="PF13807"/>
    </source>
</evidence>
<feature type="coiled-coil region" evidence="1">
    <location>
        <begin position="331"/>
        <end position="365"/>
    </location>
</feature>
<evidence type="ECO:0000256" key="2">
    <source>
        <dbReference type="SAM" id="Phobius"/>
    </source>
</evidence>
<evidence type="ECO:0000256" key="1">
    <source>
        <dbReference type="SAM" id="Coils"/>
    </source>
</evidence>
<proteinExistence type="predicted"/>
<dbReference type="Proteomes" id="UP000035081">
    <property type="component" value="Chromosome"/>
</dbReference>
<dbReference type="RefSeq" id="WP_041334832.1">
    <property type="nucleotide sequence ID" value="NZ_DQRB01000038.1"/>
</dbReference>
<feature type="coiled-coil region" evidence="1">
    <location>
        <begin position="169"/>
        <end position="298"/>
    </location>
</feature>
<name>W5YSW9_9GAMM</name>
<dbReference type="GO" id="GO:0004713">
    <property type="term" value="F:protein tyrosine kinase activity"/>
    <property type="evidence" value="ECO:0007669"/>
    <property type="project" value="TreeGrafter"/>
</dbReference>
<dbReference type="HOGENOM" id="CLU_009912_5_1_6"/>
<dbReference type="GO" id="GO:0005886">
    <property type="term" value="C:plasma membrane"/>
    <property type="evidence" value="ECO:0007669"/>
    <property type="project" value="TreeGrafter"/>
</dbReference>
<dbReference type="PANTHER" id="PTHR32309">
    <property type="entry name" value="TYROSINE-PROTEIN KINASE"/>
    <property type="match status" value="1"/>
</dbReference>
<dbReference type="InterPro" id="IPR014345">
    <property type="entry name" value="XrtA_polysacc_chain"/>
</dbReference>
<dbReference type="InterPro" id="IPR050445">
    <property type="entry name" value="Bact_polysacc_biosynth/exp"/>
</dbReference>
<dbReference type="NCBIfam" id="TIGR03007">
    <property type="entry name" value="pepcterm_ChnLen"/>
    <property type="match status" value="1"/>
</dbReference>
<dbReference type="InterPro" id="IPR032807">
    <property type="entry name" value="GNVR"/>
</dbReference>
<dbReference type="EMBL" id="CP007152">
    <property type="protein sequence ID" value="AHI32145.1"/>
    <property type="molecule type" value="Genomic_DNA"/>
</dbReference>
<reference evidence="4 5" key="1">
    <citation type="journal article" date="2014" name="Genome Announc.">
        <title>Draft Genome Sequences of Marinobacter similis A3d10T and Marinobacter salarius R9SW1T.</title>
        <authorList>
            <person name="Ivanova E.P."/>
            <person name="Ng H.J."/>
            <person name="Webb H.K."/>
            <person name="Feng G."/>
            <person name="Oshima K."/>
            <person name="Hattori M."/>
            <person name="Ohkuma M."/>
            <person name="Sergeev A.F."/>
            <person name="Mikhailov V.V."/>
            <person name="Crawford R.J."/>
            <person name="Sawabe T."/>
        </authorList>
    </citation>
    <scope>NUCLEOTIDE SEQUENCE [LARGE SCALE GENOMIC DNA]</scope>
    <source>
        <strain evidence="5">A3d10 and R9SW1</strain>
    </source>
</reference>
<keyword evidence="1" id="KW-0175">Coiled coil</keyword>
<accession>W5YSW9</accession>
<keyword evidence="2" id="KW-0472">Membrane</keyword>
<keyword evidence="2" id="KW-1133">Transmembrane helix</keyword>
<dbReference type="AlphaFoldDB" id="W5YSW9"/>
<dbReference type="Pfam" id="PF13807">
    <property type="entry name" value="GNVR"/>
    <property type="match status" value="1"/>
</dbReference>
<feature type="transmembrane region" description="Helical" evidence="2">
    <location>
        <begin position="480"/>
        <end position="501"/>
    </location>
</feature>
<gene>
    <name evidence="4" type="ORF">AU15_15410</name>
</gene>